<dbReference type="OrthoDB" id="979507at2"/>
<dbReference type="STRING" id="926562.Oweho_2630"/>
<gene>
    <name evidence="2" type="ordered locus">Oweho_2630</name>
</gene>
<dbReference type="RefSeq" id="WP_014202943.1">
    <property type="nucleotide sequence ID" value="NC_016599.1"/>
</dbReference>
<proteinExistence type="predicted"/>
<evidence type="ECO:0000313" key="3">
    <source>
        <dbReference type="Proteomes" id="UP000005631"/>
    </source>
</evidence>
<reference evidence="2 3" key="1">
    <citation type="journal article" date="2012" name="Stand. Genomic Sci.">
        <title>Genome sequence of the orange-pigmented seawater bacterium Owenweeksia hongkongensis type strain (UST20020801(T)).</title>
        <authorList>
            <person name="Riedel T."/>
            <person name="Held B."/>
            <person name="Nolan M."/>
            <person name="Lucas S."/>
            <person name="Lapidus A."/>
            <person name="Tice H."/>
            <person name="Del Rio T.G."/>
            <person name="Cheng J.F."/>
            <person name="Han C."/>
            <person name="Tapia R."/>
            <person name="Goodwin L.A."/>
            <person name="Pitluck S."/>
            <person name="Liolios K."/>
            <person name="Mavromatis K."/>
            <person name="Pagani I."/>
            <person name="Ivanova N."/>
            <person name="Mikhailova N."/>
            <person name="Pati A."/>
            <person name="Chen A."/>
            <person name="Palaniappan K."/>
            <person name="Rohde M."/>
            <person name="Tindall B.J."/>
            <person name="Detter J.C."/>
            <person name="Goker M."/>
            <person name="Woyke T."/>
            <person name="Bristow J."/>
            <person name="Eisen J.A."/>
            <person name="Markowitz V."/>
            <person name="Hugenholtz P."/>
            <person name="Klenk H.P."/>
            <person name="Kyrpides N.C."/>
        </authorList>
    </citation>
    <scope>NUCLEOTIDE SEQUENCE</scope>
    <source>
        <strain evidence="3">DSM 17368 / JCM 12287 / NRRL B-23963</strain>
    </source>
</reference>
<dbReference type="InterPro" id="IPR005532">
    <property type="entry name" value="SUMF_dom"/>
</dbReference>
<name>G8R8Y6_OWEHD</name>
<dbReference type="eggNOG" id="COG1262">
    <property type="taxonomic scope" value="Bacteria"/>
</dbReference>
<dbReference type="SUPFAM" id="SSF56436">
    <property type="entry name" value="C-type lectin-like"/>
    <property type="match status" value="1"/>
</dbReference>
<evidence type="ECO:0000259" key="1">
    <source>
        <dbReference type="Pfam" id="PF03781"/>
    </source>
</evidence>
<dbReference type="Pfam" id="PF03781">
    <property type="entry name" value="FGE-sulfatase"/>
    <property type="match status" value="1"/>
</dbReference>
<dbReference type="EMBL" id="CP003156">
    <property type="protein sequence ID" value="AEV33594.1"/>
    <property type="molecule type" value="Genomic_DNA"/>
</dbReference>
<keyword evidence="3" id="KW-1185">Reference proteome</keyword>
<dbReference type="InterPro" id="IPR042095">
    <property type="entry name" value="SUMF_sf"/>
</dbReference>
<dbReference type="KEGG" id="oho:Oweho_2630"/>
<accession>G8R8Y6</accession>
<organism evidence="2 3">
    <name type="scientific">Owenweeksia hongkongensis (strain DSM 17368 / CIP 108786 / JCM 12287 / NRRL B-23963 / UST20020801)</name>
    <dbReference type="NCBI Taxonomy" id="926562"/>
    <lineage>
        <taxon>Bacteria</taxon>
        <taxon>Pseudomonadati</taxon>
        <taxon>Bacteroidota</taxon>
        <taxon>Flavobacteriia</taxon>
        <taxon>Flavobacteriales</taxon>
        <taxon>Owenweeksiaceae</taxon>
        <taxon>Owenweeksia</taxon>
    </lineage>
</organism>
<feature type="domain" description="Sulfatase-modifying factor enzyme-like" evidence="1">
    <location>
        <begin position="40"/>
        <end position="147"/>
    </location>
</feature>
<dbReference type="HOGENOM" id="CLU_1314398_0_0_10"/>
<protein>
    <recommendedName>
        <fullName evidence="1">Sulfatase-modifying factor enzyme-like domain-containing protein</fullName>
    </recommendedName>
</protein>
<dbReference type="InterPro" id="IPR016187">
    <property type="entry name" value="CTDL_fold"/>
</dbReference>
<dbReference type="Gene3D" id="3.90.1580.10">
    <property type="entry name" value="paralog of FGE (formylglycine-generating enzyme)"/>
    <property type="match status" value="1"/>
</dbReference>
<sequence>MHFFKYTLTIFVGAIILSSFSPYRKNPAGTSSVPGLANTFLDKTEITNIAWKEYLYDIKEQEGEESEEYKQSLPDFAVWEMAYGENFIASKAYDDYPLVGVSYQQAIAYCEWRSARVSEKEHRKIEYKLPSLKEYKMVTRDEDKNKMAEGLYSTNFGFRTFSGICENAAEMTNKEGISIAGANRTTCLETKEYHSPSPSLGFRCMAVLK</sequence>
<dbReference type="Proteomes" id="UP000005631">
    <property type="component" value="Chromosome"/>
</dbReference>
<dbReference type="AlphaFoldDB" id="G8R8Y6"/>
<evidence type="ECO:0000313" key="2">
    <source>
        <dbReference type="EMBL" id="AEV33594.1"/>
    </source>
</evidence>